<evidence type="ECO:0008006" key="3">
    <source>
        <dbReference type="Google" id="ProtNLM"/>
    </source>
</evidence>
<sequence length="133" mass="15371">MDKTTIMVEFAVMGDEFPPDEVTKALSIKPTSSWLKGEKIADKNITRKETSWAISTGYEESLDMNEQLQKIIVLFENKKADLRRVSKLYELDCKFFVVIKIVENYCPGIYIDCALVDFLREIKAEIDMDLYVT</sequence>
<reference evidence="2" key="1">
    <citation type="submission" date="2016-10" db="EMBL/GenBank/DDBJ databases">
        <authorList>
            <person name="Varghese N."/>
            <person name="Submissions S."/>
        </authorList>
    </citation>
    <scope>NUCLEOTIDE SEQUENCE [LARGE SCALE GENOMIC DNA]</scope>
    <source>
        <strain evidence="2">DSM 45789</strain>
    </source>
</reference>
<dbReference type="InterPro" id="IPR025459">
    <property type="entry name" value="DUF4279"/>
</dbReference>
<gene>
    <name evidence="1" type="ORF">SAMN05444972_1186</name>
</gene>
<dbReference type="AlphaFoldDB" id="A0A1I6ULI7"/>
<dbReference type="Pfam" id="PF14106">
    <property type="entry name" value="DUF4279"/>
    <property type="match status" value="1"/>
</dbReference>
<dbReference type="Proteomes" id="UP000198660">
    <property type="component" value="Unassembled WGS sequence"/>
</dbReference>
<protein>
    <recommendedName>
        <fullName evidence="3">DUF4279 domain-containing protein</fullName>
    </recommendedName>
</protein>
<evidence type="ECO:0000313" key="2">
    <source>
        <dbReference type="Proteomes" id="UP000198660"/>
    </source>
</evidence>
<dbReference type="OrthoDB" id="893918at2"/>
<evidence type="ECO:0000313" key="1">
    <source>
        <dbReference type="EMBL" id="SFT02325.1"/>
    </source>
</evidence>
<dbReference type="EMBL" id="FPAA01000018">
    <property type="protein sequence ID" value="SFT02325.1"/>
    <property type="molecule type" value="Genomic_DNA"/>
</dbReference>
<accession>A0A1I6ULI7</accession>
<name>A0A1I6ULI7_9BACL</name>
<keyword evidence="2" id="KW-1185">Reference proteome</keyword>
<organism evidence="1 2">
    <name type="scientific">Marininema halotolerans</name>
    <dbReference type="NCBI Taxonomy" id="1155944"/>
    <lineage>
        <taxon>Bacteria</taxon>
        <taxon>Bacillati</taxon>
        <taxon>Bacillota</taxon>
        <taxon>Bacilli</taxon>
        <taxon>Bacillales</taxon>
        <taxon>Thermoactinomycetaceae</taxon>
        <taxon>Marininema</taxon>
    </lineage>
</organism>
<dbReference type="RefSeq" id="WP_091839573.1">
    <property type="nucleotide sequence ID" value="NZ_FPAA01000018.1"/>
</dbReference>
<proteinExistence type="predicted"/>